<reference evidence="1" key="1">
    <citation type="journal article" date="2014" name="Front. Microbiol.">
        <title>High frequency of phylogenetically diverse reductive dehalogenase-homologous genes in deep subseafloor sedimentary metagenomes.</title>
        <authorList>
            <person name="Kawai M."/>
            <person name="Futagami T."/>
            <person name="Toyoda A."/>
            <person name="Takaki Y."/>
            <person name="Nishi S."/>
            <person name="Hori S."/>
            <person name="Arai W."/>
            <person name="Tsubouchi T."/>
            <person name="Morono Y."/>
            <person name="Uchiyama I."/>
            <person name="Ito T."/>
            <person name="Fujiyama A."/>
            <person name="Inagaki F."/>
            <person name="Takami H."/>
        </authorList>
    </citation>
    <scope>NUCLEOTIDE SEQUENCE</scope>
    <source>
        <strain evidence="1">Expedition CK06-06</strain>
    </source>
</reference>
<organism evidence="1">
    <name type="scientific">marine sediment metagenome</name>
    <dbReference type="NCBI Taxonomy" id="412755"/>
    <lineage>
        <taxon>unclassified sequences</taxon>
        <taxon>metagenomes</taxon>
        <taxon>ecological metagenomes</taxon>
    </lineage>
</organism>
<comment type="caution">
    <text evidence="1">The sequence shown here is derived from an EMBL/GenBank/DDBJ whole genome shotgun (WGS) entry which is preliminary data.</text>
</comment>
<accession>X0RSZ9</accession>
<evidence type="ECO:0000313" key="1">
    <source>
        <dbReference type="EMBL" id="GAF71903.1"/>
    </source>
</evidence>
<evidence type="ECO:0008006" key="2">
    <source>
        <dbReference type="Google" id="ProtNLM"/>
    </source>
</evidence>
<dbReference type="InterPro" id="IPR038071">
    <property type="entry name" value="UROD/MetE-like_sf"/>
</dbReference>
<dbReference type="Gene3D" id="3.20.20.210">
    <property type="match status" value="1"/>
</dbReference>
<dbReference type="AlphaFoldDB" id="X0RSZ9"/>
<name>X0RSZ9_9ZZZZ</name>
<dbReference type="EMBL" id="BARS01000105">
    <property type="protein sequence ID" value="GAF71903.1"/>
    <property type="molecule type" value="Genomic_DNA"/>
</dbReference>
<sequence length="353" mass="40099">MPLWVAAPRDDPQSRKILSGKEMWIRKGEKFNKEKTIRNAEKTLEATFYGGVAFPCYWPNFGTDVFSAYMGAGMEFLPIFPPVITGPAAIEEGVNPVSWAKWNNPMLKDYSDLSIIQVKESNIYWQKTKEFVSSALERSQGNYIVGSTDIHPSMDSLVVLRGSPQQLCLDLVDNPEGVKKTIKLLWEAWLKVYEESYYNIVAKRQEGTSAWINLWAPGKFYPVENDLSVMISPSMYEEFFLEELVNEINYLDCSIYHLDGPDALPHLDMILEISRLNAVQWVPGAAENKEGVAKWIPIYRKIQAKQKAIIVYCRPQEVNLVLENLAPEGLMISISCSSEKQAEELLSEKGWIG</sequence>
<proteinExistence type="predicted"/>
<protein>
    <recommendedName>
        <fullName evidence="2">Uroporphyrinogen decarboxylase (URO-D) domain-containing protein</fullName>
    </recommendedName>
</protein>
<gene>
    <name evidence="1" type="ORF">S01H1_00308</name>
</gene>